<sequence>MSDSVVYADVRFTRTERKDTAGDVDCQAEVGVKPQRSNPVIAVLVVLCVLLMGAVIGLLIGITQPNCTVGITQPNCTVGITQPNCTENGGRNCSSGWKNHGSNCYFFSNDEMTWNQSWFDCVYKGGQLVIIESPEEQTFLEKEVQDTLNTSHDANRFWIGLRVWSLQDDGKGCKCKLFKKLNNVTCFKHPARRICKARQFTFN</sequence>
<evidence type="ECO:0000313" key="1">
    <source>
        <dbReference type="EMBL" id="KAJ8000006.1"/>
    </source>
</evidence>
<name>A0ACC2G8Z4_DALPE</name>
<comment type="caution">
    <text evidence="1">The sequence shown here is derived from an EMBL/GenBank/DDBJ whole genome shotgun (WGS) entry which is preliminary data.</text>
</comment>
<organism evidence="1 2">
    <name type="scientific">Dallia pectoralis</name>
    <name type="common">Alaska blackfish</name>
    <dbReference type="NCBI Taxonomy" id="75939"/>
    <lineage>
        <taxon>Eukaryota</taxon>
        <taxon>Metazoa</taxon>
        <taxon>Chordata</taxon>
        <taxon>Craniata</taxon>
        <taxon>Vertebrata</taxon>
        <taxon>Euteleostomi</taxon>
        <taxon>Actinopterygii</taxon>
        <taxon>Neopterygii</taxon>
        <taxon>Teleostei</taxon>
        <taxon>Protacanthopterygii</taxon>
        <taxon>Esociformes</taxon>
        <taxon>Umbridae</taxon>
        <taxon>Dallia</taxon>
    </lineage>
</organism>
<accession>A0ACC2G8Z4</accession>
<protein>
    <submittedName>
        <fullName evidence="1">Uncharacterized protein</fullName>
    </submittedName>
</protein>
<dbReference type="Proteomes" id="UP001157502">
    <property type="component" value="Chromosome 16"/>
</dbReference>
<dbReference type="EMBL" id="CM055743">
    <property type="protein sequence ID" value="KAJ8000006.1"/>
    <property type="molecule type" value="Genomic_DNA"/>
</dbReference>
<keyword evidence="2" id="KW-1185">Reference proteome</keyword>
<gene>
    <name evidence="1" type="ORF">DPEC_G00200330</name>
</gene>
<proteinExistence type="predicted"/>
<reference evidence="1" key="1">
    <citation type="submission" date="2021-05" db="EMBL/GenBank/DDBJ databases">
        <authorList>
            <person name="Pan Q."/>
            <person name="Jouanno E."/>
            <person name="Zahm M."/>
            <person name="Klopp C."/>
            <person name="Cabau C."/>
            <person name="Louis A."/>
            <person name="Berthelot C."/>
            <person name="Parey E."/>
            <person name="Roest Crollius H."/>
            <person name="Montfort J."/>
            <person name="Robinson-Rechavi M."/>
            <person name="Bouchez O."/>
            <person name="Lampietro C."/>
            <person name="Lopez Roques C."/>
            <person name="Donnadieu C."/>
            <person name="Postlethwait J."/>
            <person name="Bobe J."/>
            <person name="Dillon D."/>
            <person name="Chandos A."/>
            <person name="von Hippel F."/>
            <person name="Guiguen Y."/>
        </authorList>
    </citation>
    <scope>NUCLEOTIDE SEQUENCE</scope>
    <source>
        <strain evidence="1">YG-Jan2019</strain>
    </source>
</reference>
<evidence type="ECO:0000313" key="2">
    <source>
        <dbReference type="Proteomes" id="UP001157502"/>
    </source>
</evidence>